<evidence type="ECO:0000313" key="2">
    <source>
        <dbReference type="EMBL" id="QPB09869.1"/>
    </source>
</evidence>
<gene>
    <name evidence="2" type="ORF">CPT_Sentinel_035</name>
</gene>
<name>A0A873WEF0_9CAUD</name>
<organism evidence="2 3">
    <name type="scientific">Streptomyces phage Sentinel</name>
    <dbReference type="NCBI Taxonomy" id="2767584"/>
    <lineage>
        <taxon>Viruses</taxon>
        <taxon>Duplodnaviria</taxon>
        <taxon>Heunggongvirae</taxon>
        <taxon>Uroviricota</taxon>
        <taxon>Caudoviricetes</taxon>
        <taxon>Arquatrovirinae</taxon>
        <taxon>Sentinelvirus</taxon>
        <taxon>Sentinelvirus sentinel</taxon>
    </lineage>
</organism>
<feature type="region of interest" description="Disordered" evidence="1">
    <location>
        <begin position="1"/>
        <end position="24"/>
    </location>
</feature>
<keyword evidence="3" id="KW-1185">Reference proteome</keyword>
<reference evidence="2" key="1">
    <citation type="submission" date="2020-07" db="EMBL/GenBank/DDBJ databases">
        <title>Complete genome sequence of Streptomyces phage Sentinel.</title>
        <authorList>
            <person name="Talcott A.F."/>
            <person name="Ramsey J."/>
            <person name="Moreland R."/>
            <person name="Hernandez I."/>
            <person name="Clark J.D."/>
            <person name="Liu M."/>
            <person name="Burrowes B."/>
        </authorList>
    </citation>
    <scope>NUCLEOTIDE SEQUENCE</scope>
</reference>
<proteinExistence type="predicted"/>
<feature type="compositionally biased region" description="Basic and acidic residues" evidence="1">
    <location>
        <begin position="9"/>
        <end position="22"/>
    </location>
</feature>
<sequence length="113" mass="12345">MAETEQTEVEQKPKRGGRKPDPMTRILGDVRAAAQHLGDYSTKPVPEERARSHDGRAAAWGRQYAKDGAIDSLVLSLTFEALASLNPAEERYALSQLTAVALARIEQIDEAGK</sequence>
<protein>
    <submittedName>
        <fullName evidence="2">Uncharacterized protein</fullName>
    </submittedName>
</protein>
<evidence type="ECO:0000256" key="1">
    <source>
        <dbReference type="SAM" id="MobiDB-lite"/>
    </source>
</evidence>
<evidence type="ECO:0000313" key="3">
    <source>
        <dbReference type="Proteomes" id="UP000663080"/>
    </source>
</evidence>
<dbReference type="Proteomes" id="UP000663080">
    <property type="component" value="Segment"/>
</dbReference>
<accession>A0A873WEF0</accession>
<dbReference type="EMBL" id="MT701597">
    <property type="protein sequence ID" value="QPB09869.1"/>
    <property type="molecule type" value="Genomic_DNA"/>
</dbReference>